<sequence>MPYAEDGKCGDACVGYGDGCTQDGDCCPPNVCSPDGLGGQLCAPLPG</sequence>
<protein>
    <submittedName>
        <fullName evidence="4">Ion channel inhibitory toxin</fullName>
    </submittedName>
</protein>
<reference evidence="5" key="1">
    <citation type="submission" date="2016-10" db="EMBL/GenBank/DDBJ databases">
        <authorList>
            <person name="Varghese N."/>
            <person name="Submissions S."/>
        </authorList>
    </citation>
    <scope>NUCLEOTIDE SEQUENCE [LARGE SCALE GENOMIC DNA]</scope>
    <source>
        <strain evidence="5">ATCC 25963</strain>
    </source>
</reference>
<evidence type="ECO:0000313" key="5">
    <source>
        <dbReference type="Proteomes" id="UP000199400"/>
    </source>
</evidence>
<dbReference type="GO" id="GO:0008200">
    <property type="term" value="F:ion channel inhibitor activity"/>
    <property type="evidence" value="ECO:0007669"/>
    <property type="project" value="InterPro"/>
</dbReference>
<keyword evidence="3" id="KW-1015">Disulfide bond</keyword>
<dbReference type="RefSeq" id="WP_170135579.1">
    <property type="nucleotide sequence ID" value="NZ_FOMX01000096.1"/>
</dbReference>
<evidence type="ECO:0000256" key="3">
    <source>
        <dbReference type="ARBA" id="ARBA00023157"/>
    </source>
</evidence>
<dbReference type="GO" id="GO:0005576">
    <property type="term" value="C:extracellular region"/>
    <property type="evidence" value="ECO:0007669"/>
    <property type="project" value="UniProtKB-SubCell"/>
</dbReference>
<evidence type="ECO:0000256" key="2">
    <source>
        <dbReference type="ARBA" id="ARBA00022525"/>
    </source>
</evidence>
<comment type="subcellular location">
    <subcellularLocation>
        <location evidence="1">Secreted</location>
    </subcellularLocation>
</comment>
<gene>
    <name evidence="4" type="ORF">SAMN02745121_09057</name>
</gene>
<name>A0A1I2IYK7_9BACT</name>
<evidence type="ECO:0000256" key="1">
    <source>
        <dbReference type="ARBA" id="ARBA00004613"/>
    </source>
</evidence>
<proteinExistence type="predicted"/>
<dbReference type="Proteomes" id="UP000199400">
    <property type="component" value="Unassembled WGS sequence"/>
</dbReference>
<dbReference type="EMBL" id="FOMX01000096">
    <property type="protein sequence ID" value="SFF46820.1"/>
    <property type="molecule type" value="Genomic_DNA"/>
</dbReference>
<keyword evidence="5" id="KW-1185">Reference proteome</keyword>
<evidence type="ECO:0000313" key="4">
    <source>
        <dbReference type="EMBL" id="SFF46820.1"/>
    </source>
</evidence>
<keyword evidence="2" id="KW-0964">Secreted</keyword>
<dbReference type="Pfam" id="PF07740">
    <property type="entry name" value="Toxin_12"/>
    <property type="match status" value="1"/>
</dbReference>
<organism evidence="4 5">
    <name type="scientific">Nannocystis exedens</name>
    <dbReference type="NCBI Taxonomy" id="54"/>
    <lineage>
        <taxon>Bacteria</taxon>
        <taxon>Pseudomonadati</taxon>
        <taxon>Myxococcota</taxon>
        <taxon>Polyangia</taxon>
        <taxon>Nannocystales</taxon>
        <taxon>Nannocystaceae</taxon>
        <taxon>Nannocystis</taxon>
    </lineage>
</organism>
<accession>A0A1I2IYK7</accession>
<dbReference type="InterPro" id="IPR011696">
    <property type="entry name" value="Huwentoxin-1"/>
</dbReference>
<dbReference type="AlphaFoldDB" id="A0A1I2IYK7"/>